<dbReference type="PANTHER" id="PTHR37943">
    <property type="entry name" value="PROTEIN VES"/>
    <property type="match status" value="1"/>
</dbReference>
<gene>
    <name evidence="1" type="ORF">JJB11_14170</name>
</gene>
<dbReference type="Pfam" id="PF05962">
    <property type="entry name" value="HutD"/>
    <property type="match status" value="1"/>
</dbReference>
<dbReference type="InterPro" id="IPR011051">
    <property type="entry name" value="RmlC_Cupin_sf"/>
</dbReference>
<keyword evidence="2" id="KW-1185">Reference proteome</keyword>
<reference evidence="1" key="1">
    <citation type="journal article" date="2012" name="J. Microbiol. Biotechnol.">
        <title>Ramlibacter ginsenosidimutans sp. nov., with ginsenoside-converting activity.</title>
        <authorList>
            <person name="Wang L."/>
            <person name="An D.S."/>
            <person name="Kim S.G."/>
            <person name="Jin F.X."/>
            <person name="Kim S.C."/>
            <person name="Lee S.T."/>
            <person name="Im W.T."/>
        </authorList>
    </citation>
    <scope>NUCLEOTIDE SEQUENCE</scope>
    <source>
        <strain evidence="1">KACC 17527</strain>
    </source>
</reference>
<evidence type="ECO:0000313" key="2">
    <source>
        <dbReference type="Proteomes" id="UP000630528"/>
    </source>
</evidence>
<dbReference type="SUPFAM" id="SSF51182">
    <property type="entry name" value="RmlC-like cupins"/>
    <property type="match status" value="1"/>
</dbReference>
<dbReference type="CDD" id="cd20293">
    <property type="entry name" value="cupin_HutD_N"/>
    <property type="match status" value="1"/>
</dbReference>
<organism evidence="1 2">
    <name type="scientific">Ramlibacter ginsenosidimutans</name>
    <dbReference type="NCBI Taxonomy" id="502333"/>
    <lineage>
        <taxon>Bacteria</taxon>
        <taxon>Pseudomonadati</taxon>
        <taxon>Pseudomonadota</taxon>
        <taxon>Betaproteobacteria</taxon>
        <taxon>Burkholderiales</taxon>
        <taxon>Comamonadaceae</taxon>
        <taxon>Ramlibacter</taxon>
    </lineage>
</organism>
<dbReference type="EMBL" id="JAEPWM010000005">
    <property type="protein sequence ID" value="MBK6007242.1"/>
    <property type="molecule type" value="Genomic_DNA"/>
</dbReference>
<dbReference type="InterPro" id="IPR014710">
    <property type="entry name" value="RmlC-like_jellyroll"/>
</dbReference>
<dbReference type="PANTHER" id="PTHR37943:SF1">
    <property type="entry name" value="PROTEIN VES"/>
    <property type="match status" value="1"/>
</dbReference>
<comment type="caution">
    <text evidence="1">The sequence shown here is derived from an EMBL/GenBank/DDBJ whole genome shotgun (WGS) entry which is preliminary data.</text>
</comment>
<dbReference type="RefSeq" id="WP_201172192.1">
    <property type="nucleotide sequence ID" value="NZ_JAEPWM010000005.1"/>
</dbReference>
<protein>
    <submittedName>
        <fullName evidence="1">HutD family protein</fullName>
    </submittedName>
</protein>
<sequence length="190" mass="20339">MAWNLISLSEAPAAPWRNGGGVTRELAVRPTREDWAWRISVADVTADGPFSHFPGVQRWFAVVRGEGVRLAVDGEVHEVLGTSAPLQFDGAAQVDSWLLAGPTQDLNLMVHRERASGVMTRLAAERRFTTAAEGVVAVFALGAPASVRRHGNDSLVEVPPYSLAWAALPAATALEIATSGALCMEITSRR</sequence>
<dbReference type="Proteomes" id="UP000630528">
    <property type="component" value="Unassembled WGS sequence"/>
</dbReference>
<reference evidence="1" key="2">
    <citation type="submission" date="2021-01" db="EMBL/GenBank/DDBJ databases">
        <authorList>
            <person name="Kang M."/>
        </authorList>
    </citation>
    <scope>NUCLEOTIDE SEQUENCE</scope>
    <source>
        <strain evidence="1">KACC 17527</strain>
    </source>
</reference>
<evidence type="ECO:0000313" key="1">
    <source>
        <dbReference type="EMBL" id="MBK6007242.1"/>
    </source>
</evidence>
<name>A0A934TTG1_9BURK</name>
<dbReference type="InterPro" id="IPR010282">
    <property type="entry name" value="Uncharacterised_HutD/Ves"/>
</dbReference>
<dbReference type="AlphaFoldDB" id="A0A934TTG1"/>
<dbReference type="Gene3D" id="2.60.120.10">
    <property type="entry name" value="Jelly Rolls"/>
    <property type="match status" value="1"/>
</dbReference>
<accession>A0A934TTG1</accession>
<proteinExistence type="predicted"/>